<sequence>MRPKSRCWYIGGPMNKVTISDSEDINKLKMKAALFILVVLPLVFCAPSEIDRRWLIDVHAVVDQLKHLITPDMTESACTTVCESVISGIGLFVCPSACNILISSLNGK</sequence>
<dbReference type="AlphaFoldDB" id="A0A8W8L5S8"/>
<dbReference type="Proteomes" id="UP000005408">
    <property type="component" value="Unassembled WGS sequence"/>
</dbReference>
<keyword evidence="2" id="KW-1185">Reference proteome</keyword>
<evidence type="ECO:0000313" key="1">
    <source>
        <dbReference type="EnsemblMetazoa" id="G26050.1:cds"/>
    </source>
</evidence>
<proteinExistence type="predicted"/>
<organism evidence="1 2">
    <name type="scientific">Magallana gigas</name>
    <name type="common">Pacific oyster</name>
    <name type="synonym">Crassostrea gigas</name>
    <dbReference type="NCBI Taxonomy" id="29159"/>
    <lineage>
        <taxon>Eukaryota</taxon>
        <taxon>Metazoa</taxon>
        <taxon>Spiralia</taxon>
        <taxon>Lophotrochozoa</taxon>
        <taxon>Mollusca</taxon>
        <taxon>Bivalvia</taxon>
        <taxon>Autobranchia</taxon>
        <taxon>Pteriomorphia</taxon>
        <taxon>Ostreida</taxon>
        <taxon>Ostreoidea</taxon>
        <taxon>Ostreidae</taxon>
        <taxon>Magallana</taxon>
    </lineage>
</organism>
<evidence type="ECO:0000313" key="2">
    <source>
        <dbReference type="Proteomes" id="UP000005408"/>
    </source>
</evidence>
<dbReference type="EnsemblMetazoa" id="G26050.1">
    <property type="protein sequence ID" value="G26050.1:cds"/>
    <property type="gene ID" value="G26050"/>
</dbReference>
<name>A0A8W8L5S8_MAGGI</name>
<dbReference type="OMA" id="RWLIDVH"/>
<accession>A0A8W8L5S8</accession>
<dbReference type="OrthoDB" id="6161510at2759"/>
<protein>
    <submittedName>
        <fullName evidence="1">Uncharacterized protein</fullName>
    </submittedName>
</protein>
<reference evidence="1" key="1">
    <citation type="submission" date="2022-08" db="UniProtKB">
        <authorList>
            <consortium name="EnsemblMetazoa"/>
        </authorList>
    </citation>
    <scope>IDENTIFICATION</scope>
    <source>
        <strain evidence="1">05x7-T-G4-1.051#20</strain>
    </source>
</reference>